<dbReference type="UniPathway" id="UPA00219"/>
<evidence type="ECO:0000256" key="3">
    <source>
        <dbReference type="ARBA" id="ARBA00022679"/>
    </source>
</evidence>
<reference evidence="9 10" key="1">
    <citation type="submission" date="2020-10" db="EMBL/GenBank/DDBJ databases">
        <title>The genome of sulfurovum sp.</title>
        <authorList>
            <person name="Xie S."/>
            <person name="Shao Z."/>
            <person name="Jiang L."/>
        </authorList>
    </citation>
    <scope>NUCLEOTIDE SEQUENCE [LARGE SCALE GENOMIC DNA]</scope>
    <source>
        <strain evidence="9 10">ST-419</strain>
    </source>
</reference>
<feature type="domain" description="L,D-TPase catalytic" evidence="8">
    <location>
        <begin position="44"/>
        <end position="174"/>
    </location>
</feature>
<evidence type="ECO:0000313" key="9">
    <source>
        <dbReference type="EMBL" id="QOR63012.1"/>
    </source>
</evidence>
<comment type="similarity">
    <text evidence="2">Belongs to the YkuD family.</text>
</comment>
<keyword evidence="6 7" id="KW-0961">Cell wall biogenesis/degradation</keyword>
<protein>
    <submittedName>
        <fullName evidence="9">Murein L,D-transpeptidase</fullName>
    </submittedName>
</protein>
<dbReference type="Proteomes" id="UP000595074">
    <property type="component" value="Chromosome"/>
</dbReference>
<dbReference type="PANTHER" id="PTHR36699">
    <property type="entry name" value="LD-TRANSPEPTIDASE"/>
    <property type="match status" value="1"/>
</dbReference>
<feature type="active site" description="Nucleophile" evidence="7">
    <location>
        <position position="143"/>
    </location>
</feature>
<keyword evidence="10" id="KW-1185">Reference proteome</keyword>
<organism evidence="9 10">
    <name type="scientific">Sulfurovum indicum</name>
    <dbReference type="NCBI Taxonomy" id="2779528"/>
    <lineage>
        <taxon>Bacteria</taxon>
        <taxon>Pseudomonadati</taxon>
        <taxon>Campylobacterota</taxon>
        <taxon>Epsilonproteobacteria</taxon>
        <taxon>Campylobacterales</taxon>
        <taxon>Sulfurovaceae</taxon>
        <taxon>Sulfurovum</taxon>
    </lineage>
</organism>
<dbReference type="InterPro" id="IPR038063">
    <property type="entry name" value="Transpep_catalytic_dom"/>
</dbReference>
<proteinExistence type="inferred from homology"/>
<evidence type="ECO:0000256" key="5">
    <source>
        <dbReference type="ARBA" id="ARBA00022984"/>
    </source>
</evidence>
<dbReference type="CDD" id="cd16913">
    <property type="entry name" value="YkuD_like"/>
    <property type="match status" value="1"/>
</dbReference>
<keyword evidence="4 7" id="KW-0133">Cell shape</keyword>
<evidence type="ECO:0000259" key="8">
    <source>
        <dbReference type="PROSITE" id="PS52029"/>
    </source>
</evidence>
<sequence>MSLEEVMRLSQEVAMREYLERSKYIYSTLEERLKAVDAKQGDPIFIRIFKKESLLEVWIRKDEKYVHLKDYTICAYSGRLGPKLKEGDRQAPEGFYRVYPKQLNPHSKFHLAFNLGYPNAYDRAHKRNGSYLMVHGNCVSVGCYAMTDEKIEEIYGLVESALKNEQKYVPVHIFPFKMEEETMAEYSHYRWYDFWMKLKEGYDYFEAEEVPPYVDVINGEYIISEARE</sequence>
<evidence type="ECO:0000313" key="10">
    <source>
        <dbReference type="Proteomes" id="UP000595074"/>
    </source>
</evidence>
<evidence type="ECO:0000256" key="1">
    <source>
        <dbReference type="ARBA" id="ARBA00004752"/>
    </source>
</evidence>
<dbReference type="GO" id="GO:0071555">
    <property type="term" value="P:cell wall organization"/>
    <property type="evidence" value="ECO:0007669"/>
    <property type="project" value="UniProtKB-UniRule"/>
</dbReference>
<dbReference type="GO" id="GO:0016740">
    <property type="term" value="F:transferase activity"/>
    <property type="evidence" value="ECO:0007669"/>
    <property type="project" value="UniProtKB-KW"/>
</dbReference>
<dbReference type="SUPFAM" id="SSF141523">
    <property type="entry name" value="L,D-transpeptidase catalytic domain-like"/>
    <property type="match status" value="1"/>
</dbReference>
<gene>
    <name evidence="9" type="ORF">IMZ28_07585</name>
</gene>
<comment type="pathway">
    <text evidence="1 7">Cell wall biogenesis; peptidoglycan biosynthesis.</text>
</comment>
<evidence type="ECO:0000256" key="7">
    <source>
        <dbReference type="PROSITE-ProRule" id="PRU01373"/>
    </source>
</evidence>
<evidence type="ECO:0000256" key="6">
    <source>
        <dbReference type="ARBA" id="ARBA00023316"/>
    </source>
</evidence>
<feature type="active site" description="Proton donor/acceptor" evidence="7">
    <location>
        <position position="135"/>
    </location>
</feature>
<dbReference type="KEGG" id="sinu:IMZ28_07585"/>
<dbReference type="InterPro" id="IPR005490">
    <property type="entry name" value="LD_TPept_cat_dom"/>
</dbReference>
<dbReference type="Pfam" id="PF03734">
    <property type="entry name" value="YkuD"/>
    <property type="match status" value="1"/>
</dbReference>
<dbReference type="PROSITE" id="PS52029">
    <property type="entry name" value="LD_TPASE"/>
    <property type="match status" value="1"/>
</dbReference>
<dbReference type="GO" id="GO:0004180">
    <property type="term" value="F:carboxypeptidase activity"/>
    <property type="evidence" value="ECO:0007669"/>
    <property type="project" value="UniProtKB-ARBA"/>
</dbReference>
<keyword evidence="5 7" id="KW-0573">Peptidoglycan synthesis</keyword>
<name>A0A7M1S7B4_9BACT</name>
<evidence type="ECO:0000256" key="4">
    <source>
        <dbReference type="ARBA" id="ARBA00022960"/>
    </source>
</evidence>
<accession>A0A7M1S7B4</accession>
<dbReference type="AlphaFoldDB" id="A0A7M1S7B4"/>
<dbReference type="PANTHER" id="PTHR36699:SF1">
    <property type="entry name" value="L,D-TRANSPEPTIDASE YAFK-RELATED"/>
    <property type="match status" value="1"/>
</dbReference>
<dbReference type="GO" id="GO:0008360">
    <property type="term" value="P:regulation of cell shape"/>
    <property type="evidence" value="ECO:0007669"/>
    <property type="project" value="UniProtKB-UniRule"/>
</dbReference>
<keyword evidence="3" id="KW-0808">Transferase</keyword>
<dbReference type="EMBL" id="CP063164">
    <property type="protein sequence ID" value="QOR63012.1"/>
    <property type="molecule type" value="Genomic_DNA"/>
</dbReference>
<evidence type="ECO:0000256" key="2">
    <source>
        <dbReference type="ARBA" id="ARBA00005992"/>
    </source>
</evidence>
<dbReference type="GO" id="GO:0009252">
    <property type="term" value="P:peptidoglycan biosynthetic process"/>
    <property type="evidence" value="ECO:0007669"/>
    <property type="project" value="UniProtKB-UniPathway"/>
</dbReference>